<gene>
    <name evidence="10" type="primary">cas1</name>
    <name evidence="11" type="ordered locus">CLOAM1290</name>
</gene>
<comment type="subunit">
    <text evidence="9 10">Homodimer, forms a heterotetramer with a Cas2 homodimer.</text>
</comment>
<evidence type="ECO:0000256" key="9">
    <source>
        <dbReference type="ARBA" id="ARBA00038592"/>
    </source>
</evidence>
<evidence type="ECO:0000256" key="5">
    <source>
        <dbReference type="ARBA" id="ARBA00022842"/>
    </source>
</evidence>
<accession>B0VIK5</accession>
<comment type="function">
    <text evidence="10">CRISPR (clustered regularly interspaced short palindromic repeat), is an adaptive immune system that provides protection against mobile genetic elements (viruses, transposable elements and conjugative plasmids). CRISPR clusters contain spacers, sequences complementary to antecedent mobile elements, and target invading nucleic acids. CRISPR clusters are transcribed and processed into CRISPR RNA (crRNA). Acts as a dsDNA endonuclease. Involved in the integration of spacer DNA into the CRISPR cassette.</text>
</comment>
<evidence type="ECO:0000256" key="3">
    <source>
        <dbReference type="ARBA" id="ARBA00022759"/>
    </source>
</evidence>
<reference evidence="11 12" key="1">
    <citation type="journal article" date="2008" name="J. Bacteriol.">
        <title>'Candidatus Cloacamonas acidaminovorans': genome sequence reconstruction provides a first glimpse of a new bacterial division.</title>
        <authorList>
            <person name="Pelletier E."/>
            <person name="Kreimeyer A."/>
            <person name="Bocs S."/>
            <person name="Rouy Z."/>
            <person name="Gyapay G."/>
            <person name="Chouari R."/>
            <person name="Riviere D."/>
            <person name="Ganesan A."/>
            <person name="Daegelen P."/>
            <person name="Sghir A."/>
            <person name="Cohen G.N."/>
            <person name="Medigue C."/>
            <person name="Weissenbach J."/>
            <person name="Le Paslier D."/>
        </authorList>
    </citation>
    <scope>NUCLEOTIDE SEQUENCE [LARGE SCALE GENOMIC DNA]</scope>
    <source>
        <strain evidence="12">Evry</strain>
    </source>
</reference>
<dbReference type="EMBL" id="CU466930">
    <property type="protein sequence ID" value="CAO81146.1"/>
    <property type="molecule type" value="Genomic_DNA"/>
</dbReference>
<evidence type="ECO:0000256" key="10">
    <source>
        <dbReference type="HAMAP-Rule" id="MF_01470"/>
    </source>
</evidence>
<evidence type="ECO:0000256" key="8">
    <source>
        <dbReference type="ARBA" id="ARBA00023211"/>
    </source>
</evidence>
<dbReference type="KEGG" id="caci:CLOAM1290"/>
<dbReference type="PANTHER" id="PTHR34353:SF2">
    <property type="entry name" value="CRISPR-ASSOCIATED ENDONUCLEASE CAS1 1"/>
    <property type="match status" value="1"/>
</dbReference>
<comment type="cofactor">
    <cofactor evidence="10">
        <name>Mg(2+)</name>
        <dbReference type="ChEBI" id="CHEBI:18420"/>
    </cofactor>
    <cofactor evidence="10">
        <name>Mn(2+)</name>
        <dbReference type="ChEBI" id="CHEBI:29035"/>
    </cofactor>
</comment>
<sequence length="353" mass="41073">MMEVHLNTYGSYLRKKDEMFELSIEDRKTKLSPEKISSIVISNAATITTDAIQLAMDYNIDIVFLDKYGSPYGRIWFPKIGSTVLIRRRQLEMLSDNVGLQFIKDWIAIKIMNQYRFVQRLISKRDCDKSIFQTRMQNMQEAAICIMQAEGKLEELSGSFMGWEGGASKNYFSILAELIPDAYKFEGRSSRPAKDAFNAMLNYGYGILYSKVERALIIAGLDPYLGLLHSDNYNKKSFVFDFIEPYRILVDEPVFYIFSRHKFSPYFIEPVHQGVLLSTTGKKFLAPLLLEHFDEIIRYRNKNRKRLDMIQTDAHAFANFLIDKRENYLETSINRKLQNFLNSNFADNGEEEC</sequence>
<dbReference type="HOGENOM" id="CLU_052779_0_1_0"/>
<evidence type="ECO:0000256" key="1">
    <source>
        <dbReference type="ARBA" id="ARBA00022722"/>
    </source>
</evidence>
<keyword evidence="4 10" id="KW-0378">Hydrolase</keyword>
<evidence type="ECO:0000313" key="11">
    <source>
        <dbReference type="EMBL" id="CAO81146.1"/>
    </source>
</evidence>
<dbReference type="InterPro" id="IPR042206">
    <property type="entry name" value="CRISPR-assoc_Cas1_C"/>
</dbReference>
<dbReference type="CDD" id="cd09634">
    <property type="entry name" value="Cas1_I-II-III"/>
    <property type="match status" value="1"/>
</dbReference>
<dbReference type="Gene3D" id="3.100.10.20">
    <property type="entry name" value="CRISPR-associated endonuclease Cas1, N-terminal domain"/>
    <property type="match status" value="1"/>
</dbReference>
<proteinExistence type="inferred from homology"/>
<dbReference type="GO" id="GO:0043571">
    <property type="term" value="P:maintenance of CRISPR repeat elements"/>
    <property type="evidence" value="ECO:0007669"/>
    <property type="project" value="UniProtKB-UniRule"/>
</dbReference>
<feature type="binding site" evidence="10">
    <location>
        <position position="244"/>
    </location>
    <ligand>
        <name>Mn(2+)</name>
        <dbReference type="ChEBI" id="CHEBI:29035"/>
    </ligand>
</feature>
<organism evidence="11 12">
    <name type="scientific">Cloacimonas acidaminovorans (strain Evry)</name>
    <dbReference type="NCBI Taxonomy" id="459349"/>
    <lineage>
        <taxon>Bacteria</taxon>
        <taxon>Pseudomonadati</taxon>
        <taxon>Candidatus Cloacimonadota</taxon>
        <taxon>Candidatus Cloacimonadia</taxon>
        <taxon>Candidatus Cloacimonadales</taxon>
        <taxon>Candidatus Cloacimonadaceae</taxon>
        <taxon>Candidatus Cloacimonas</taxon>
    </lineage>
</organism>
<dbReference type="Gene3D" id="1.20.120.920">
    <property type="entry name" value="CRISPR-associated endonuclease Cas1, C-terminal domain"/>
    <property type="match status" value="1"/>
</dbReference>
<dbReference type="GO" id="GO:0003677">
    <property type="term" value="F:DNA binding"/>
    <property type="evidence" value="ECO:0007669"/>
    <property type="project" value="UniProtKB-KW"/>
</dbReference>
<evidence type="ECO:0000256" key="7">
    <source>
        <dbReference type="ARBA" id="ARBA00023125"/>
    </source>
</evidence>
<keyword evidence="8 10" id="KW-0464">Manganese</keyword>
<name>B0VIK5_CLOAI</name>
<feature type="binding site" evidence="10">
    <location>
        <position position="164"/>
    </location>
    <ligand>
        <name>Mn(2+)</name>
        <dbReference type="ChEBI" id="CHEBI:29035"/>
    </ligand>
</feature>
<protein>
    <recommendedName>
        <fullName evidence="10">CRISPR-associated endonuclease Cas1</fullName>
        <ecNumber evidence="10">3.1.-.-</ecNumber>
    </recommendedName>
</protein>
<dbReference type="InterPro" id="IPR042211">
    <property type="entry name" value="CRISPR-assoc_Cas1_N"/>
</dbReference>
<dbReference type="eggNOG" id="COG1518">
    <property type="taxonomic scope" value="Bacteria"/>
</dbReference>
<keyword evidence="6 10" id="KW-0051">Antiviral defense</keyword>
<keyword evidence="3 10" id="KW-0255">Endonuclease</keyword>
<dbReference type="EC" id="3.1.-.-" evidence="10"/>
<keyword evidence="7 10" id="KW-0238">DNA-binding</keyword>
<dbReference type="PANTHER" id="PTHR34353">
    <property type="entry name" value="CRISPR-ASSOCIATED ENDONUCLEASE CAS1 1"/>
    <property type="match status" value="1"/>
</dbReference>
<dbReference type="InterPro" id="IPR050646">
    <property type="entry name" value="Cas1"/>
</dbReference>
<dbReference type="Proteomes" id="UP000002019">
    <property type="component" value="Chromosome"/>
</dbReference>
<feature type="binding site" evidence="10">
    <location>
        <position position="229"/>
    </location>
    <ligand>
        <name>Mn(2+)</name>
        <dbReference type="ChEBI" id="CHEBI:29035"/>
    </ligand>
</feature>
<keyword evidence="5 10" id="KW-0460">Magnesium</keyword>
<evidence type="ECO:0000256" key="6">
    <source>
        <dbReference type="ARBA" id="ARBA00023118"/>
    </source>
</evidence>
<dbReference type="GO" id="GO:0046872">
    <property type="term" value="F:metal ion binding"/>
    <property type="evidence" value="ECO:0007669"/>
    <property type="project" value="UniProtKB-UniRule"/>
</dbReference>
<keyword evidence="2 10" id="KW-0479">Metal-binding</keyword>
<evidence type="ECO:0000256" key="2">
    <source>
        <dbReference type="ARBA" id="ARBA00022723"/>
    </source>
</evidence>
<dbReference type="Pfam" id="PF01867">
    <property type="entry name" value="Cas_Cas1"/>
    <property type="match status" value="1"/>
</dbReference>
<dbReference type="GO" id="GO:0016787">
    <property type="term" value="F:hydrolase activity"/>
    <property type="evidence" value="ECO:0007669"/>
    <property type="project" value="UniProtKB-KW"/>
</dbReference>
<keyword evidence="1 10" id="KW-0540">Nuclease</keyword>
<dbReference type="GO" id="GO:0051607">
    <property type="term" value="P:defense response to virus"/>
    <property type="evidence" value="ECO:0007669"/>
    <property type="project" value="UniProtKB-UniRule"/>
</dbReference>
<comment type="similarity">
    <text evidence="10">Belongs to the CRISPR-associated endonuclease Cas1 family.</text>
</comment>
<dbReference type="InterPro" id="IPR002729">
    <property type="entry name" value="CRISPR-assoc_Cas1"/>
</dbReference>
<evidence type="ECO:0000256" key="4">
    <source>
        <dbReference type="ARBA" id="ARBA00022801"/>
    </source>
</evidence>
<dbReference type="NCBIfam" id="TIGR00287">
    <property type="entry name" value="cas1"/>
    <property type="match status" value="1"/>
</dbReference>
<keyword evidence="12" id="KW-1185">Reference proteome</keyword>
<dbReference type="STRING" id="459349.CLOAM1290"/>
<dbReference type="GO" id="GO:0004519">
    <property type="term" value="F:endonuclease activity"/>
    <property type="evidence" value="ECO:0007669"/>
    <property type="project" value="UniProtKB-UniRule"/>
</dbReference>
<evidence type="ECO:0000313" key="12">
    <source>
        <dbReference type="Proteomes" id="UP000002019"/>
    </source>
</evidence>
<dbReference type="AlphaFoldDB" id="B0VIK5"/>
<dbReference type="HAMAP" id="MF_01470">
    <property type="entry name" value="Cas1"/>
    <property type="match status" value="1"/>
</dbReference>